<reference evidence="2 3" key="1">
    <citation type="submission" date="2018-05" db="EMBL/GenBank/DDBJ databases">
        <title>Kangiella spongicola genome sequence.</title>
        <authorList>
            <person name="Maclea K.S."/>
            <person name="Goen A.E."/>
            <person name="Kelley C."/>
            <person name="Underriner A."/>
            <person name="Silverwood T."/>
            <person name="Trachtenberg A.M."/>
        </authorList>
    </citation>
    <scope>NUCLEOTIDE SEQUENCE [LARGE SCALE GENOMIC DNA]</scope>
    <source>
        <strain evidence="2 3">ATCC BAA-2076</strain>
    </source>
</reference>
<evidence type="ECO:0000256" key="1">
    <source>
        <dbReference type="SAM" id="MobiDB-lite"/>
    </source>
</evidence>
<dbReference type="EMBL" id="QICH01000002">
    <property type="protein sequence ID" value="PXF63388.1"/>
    <property type="molecule type" value="Genomic_DNA"/>
</dbReference>
<dbReference type="AlphaFoldDB" id="A0A318D6K4"/>
<feature type="compositionally biased region" description="Basic and acidic residues" evidence="1">
    <location>
        <begin position="1"/>
        <end position="31"/>
    </location>
</feature>
<keyword evidence="3" id="KW-1185">Reference proteome</keyword>
<gene>
    <name evidence="2" type="ORF">DL796_08130</name>
</gene>
<evidence type="ECO:0000313" key="3">
    <source>
        <dbReference type="Proteomes" id="UP000247689"/>
    </source>
</evidence>
<comment type="caution">
    <text evidence="2">The sequence shown here is derived from an EMBL/GenBank/DDBJ whole genome shotgun (WGS) entry which is preliminary data.</text>
</comment>
<dbReference type="Proteomes" id="UP000247689">
    <property type="component" value="Unassembled WGS sequence"/>
</dbReference>
<feature type="region of interest" description="Disordered" evidence="1">
    <location>
        <begin position="1"/>
        <end position="50"/>
    </location>
</feature>
<feature type="compositionally biased region" description="Polar residues" evidence="1">
    <location>
        <begin position="32"/>
        <end position="46"/>
    </location>
</feature>
<organism evidence="2 3">
    <name type="scientific">Kangiella spongicola</name>
    <dbReference type="NCBI Taxonomy" id="796379"/>
    <lineage>
        <taxon>Bacteria</taxon>
        <taxon>Pseudomonadati</taxon>
        <taxon>Pseudomonadota</taxon>
        <taxon>Gammaproteobacteria</taxon>
        <taxon>Kangiellales</taxon>
        <taxon>Kangiellaceae</taxon>
        <taxon>Kangiella</taxon>
    </lineage>
</organism>
<accession>A0A318D6K4</accession>
<sequence>MTLGDEHPVEPKTTHDAAKEKSEPAKLESKPSENTAETNTSPQAESSVDGVEECLNQLGLRDDFLNVYKKLEGLGMSSSQLAGVDGYQQVPLESLRSYADANDLDAMYLYGVNLLWKSSLGFYLNENYRDQSLTSEQFSEQVRNHEFNREQFQRGKNYVYKAAVKGKLIGLLEVGLMHKTASKKLAETGVSQSELIEFLSEGYAYLELAKDVYQKDPLLIQEAGLEWHTIEKFIKTAMPDADMNDVMPLVESSIEKHLRRLKRQWTTDRKYYGLEVYPDTFTDEEEALFEKAQSSHCYEI</sequence>
<evidence type="ECO:0000313" key="2">
    <source>
        <dbReference type="EMBL" id="PXF63388.1"/>
    </source>
</evidence>
<protein>
    <submittedName>
        <fullName evidence="2">Uncharacterized protein</fullName>
    </submittedName>
</protein>
<proteinExistence type="predicted"/>
<name>A0A318D6K4_9GAMM</name>